<dbReference type="AlphaFoldDB" id="A0A4Y3JC33"/>
<dbReference type="Proteomes" id="UP000317717">
    <property type="component" value="Unassembled WGS sequence"/>
</dbReference>
<protein>
    <submittedName>
        <fullName evidence="2">Uncharacterized protein</fullName>
    </submittedName>
</protein>
<evidence type="ECO:0000313" key="3">
    <source>
        <dbReference type="Proteomes" id="UP000317717"/>
    </source>
</evidence>
<comment type="caution">
    <text evidence="2">The sequence shown here is derived from an EMBL/GenBank/DDBJ whole genome shotgun (WGS) entry which is preliminary data.</text>
</comment>
<keyword evidence="1" id="KW-0812">Transmembrane</keyword>
<organism evidence="2 3">
    <name type="scientific">Acinetobacter pittii</name>
    <name type="common">Acinetobacter genomosp. 3</name>
    <dbReference type="NCBI Taxonomy" id="48296"/>
    <lineage>
        <taxon>Bacteria</taxon>
        <taxon>Pseudomonadati</taxon>
        <taxon>Pseudomonadota</taxon>
        <taxon>Gammaproteobacteria</taxon>
        <taxon>Moraxellales</taxon>
        <taxon>Moraxellaceae</taxon>
        <taxon>Acinetobacter</taxon>
        <taxon>Acinetobacter calcoaceticus/baumannii complex</taxon>
    </lineage>
</organism>
<name>A0A4Y3JC33_ACIPI</name>
<reference evidence="2 3" key="1">
    <citation type="submission" date="2019-06" db="EMBL/GenBank/DDBJ databases">
        <title>Whole genome shotgun sequence of Acinetobacter pittii NBRC 110514.</title>
        <authorList>
            <person name="Hosoyama A."/>
            <person name="Uohara A."/>
            <person name="Ohji S."/>
            <person name="Ichikawa N."/>
        </authorList>
    </citation>
    <scope>NUCLEOTIDE SEQUENCE [LARGE SCALE GENOMIC DNA]</scope>
    <source>
        <strain evidence="2 3">NBRC 110514</strain>
    </source>
</reference>
<evidence type="ECO:0000256" key="1">
    <source>
        <dbReference type="SAM" id="Phobius"/>
    </source>
</evidence>
<feature type="transmembrane region" description="Helical" evidence="1">
    <location>
        <begin position="12"/>
        <end position="29"/>
    </location>
</feature>
<keyword evidence="1" id="KW-1133">Transmembrane helix</keyword>
<feature type="transmembrane region" description="Helical" evidence="1">
    <location>
        <begin position="36"/>
        <end position="55"/>
    </location>
</feature>
<evidence type="ECO:0000313" key="2">
    <source>
        <dbReference type="EMBL" id="GEA68498.1"/>
    </source>
</evidence>
<proteinExistence type="predicted"/>
<keyword evidence="1" id="KW-0472">Membrane</keyword>
<gene>
    <name evidence="2" type="ORF">PA3_26560</name>
</gene>
<dbReference type="EMBL" id="BJLJ01000011">
    <property type="protein sequence ID" value="GEA68498.1"/>
    <property type="molecule type" value="Genomic_DNA"/>
</dbReference>
<dbReference type="RefSeq" id="WP_071210036.1">
    <property type="nucleotide sequence ID" value="NZ_BJLJ01000011.1"/>
</dbReference>
<accession>A0A4Y3JC33</accession>
<sequence>MNNFVYRKVSIPLAIGIFIAPIIFAWFTLRKGYSKTARIVSFGYLALAFLAFFALPKQPQQKVEHPTVQTESKQTVPVKTEAEKTVEADAKAKQLKQQFEDRKAELEEQDKPHFEWPKVDYTQPVAKVDLKNDQAIIKAVGKPIADQEKLTNENGEPATTYYFSKTNASGLEVTLSREFIDVAWQFNDKEREKAAEFFNDGQRITRALLGGKEGAALYENIAKGGKVDFLSLDDGIEIHNARCGAYMCRYQVVR</sequence>